<dbReference type="PANTHER" id="PTHR10622:SF10">
    <property type="entry name" value="HET DOMAIN-CONTAINING PROTEIN"/>
    <property type="match status" value="1"/>
</dbReference>
<organism evidence="2 3">
    <name type="scientific">Colletotrichum asianum</name>
    <dbReference type="NCBI Taxonomy" id="702518"/>
    <lineage>
        <taxon>Eukaryota</taxon>
        <taxon>Fungi</taxon>
        <taxon>Dikarya</taxon>
        <taxon>Ascomycota</taxon>
        <taxon>Pezizomycotina</taxon>
        <taxon>Sordariomycetes</taxon>
        <taxon>Hypocreomycetidae</taxon>
        <taxon>Glomerellales</taxon>
        <taxon>Glomerellaceae</taxon>
        <taxon>Colletotrichum</taxon>
        <taxon>Colletotrichum gloeosporioides species complex</taxon>
    </lineage>
</organism>
<keyword evidence="3" id="KW-1185">Reference proteome</keyword>
<dbReference type="Proteomes" id="UP000434172">
    <property type="component" value="Unassembled WGS sequence"/>
</dbReference>
<dbReference type="AlphaFoldDB" id="A0A8H3W6G3"/>
<dbReference type="InterPro" id="IPR010730">
    <property type="entry name" value="HET"/>
</dbReference>
<name>A0A8H3W6G3_9PEZI</name>
<evidence type="ECO:0000313" key="3">
    <source>
        <dbReference type="Proteomes" id="UP000434172"/>
    </source>
</evidence>
<comment type="caution">
    <text evidence="2">The sequence shown here is derived from an EMBL/GenBank/DDBJ whole genome shotgun (WGS) entry which is preliminary data.</text>
</comment>
<protein>
    <submittedName>
        <fullName evidence="2">Het domain protein</fullName>
    </submittedName>
</protein>
<gene>
    <name evidence="2" type="ORF">GQ607_011841</name>
</gene>
<evidence type="ECO:0000313" key="2">
    <source>
        <dbReference type="EMBL" id="KAF0320939.1"/>
    </source>
</evidence>
<proteinExistence type="predicted"/>
<accession>A0A8H3W6G3</accession>
<dbReference type="Pfam" id="PF06985">
    <property type="entry name" value="HET"/>
    <property type="match status" value="1"/>
</dbReference>
<evidence type="ECO:0000259" key="1">
    <source>
        <dbReference type="Pfam" id="PF06985"/>
    </source>
</evidence>
<dbReference type="OrthoDB" id="194358at2759"/>
<sequence>MWLIDVETMQTEEFFGQIPQYAILSHTWHGTDEVTFREWEQRDSAAIQSKSGYTKILNACHQTQKEGLRYLWVDTNCINKESSAELSEAINSMFAWYRDAQVCFAFLDDVQFGPPFYYTSSALSDERTGLEIDDETGFVHSRWFTRGWTLQELLGPTRLIFFDCNWKSLGTRSWLSRRISTATNIAEDYLADISVGDPASRSVVVERPSISEKMSWLSRRTTTRIEDLAYCMLGLFDLNMPLLYGEGMKAFARLQGEIIKGSNDQTIFCWPWDKNIVPMNWGSLLAPEPSLFKDGRLYTSASTFHWSPWSKTTSYVMTNAGLRIRFPTLRLGGGIELAILAAHHNKHVLQSRVCIILKTMLPLGEPTKSFVDDAATMAQRFPIPPDLIVLNGLAALSTSASTLKEICIRPLPNPSIELDAALRGWELGISRSSASASAILLIFDDAVGCDLFGAFPIGGTSQLRLEPLSRNLFPVASSDTSSTSATEFYFIQASGAHLASLVVGIHRRSGNTYFPGILDVPDWFCYFKEHERHFPSTFDRSTSAVTPDGRISVRLDWSVFKTDGFVIKPVYILPGKIPFRY</sequence>
<dbReference type="EMBL" id="WOWK01000077">
    <property type="protein sequence ID" value="KAF0320939.1"/>
    <property type="molecule type" value="Genomic_DNA"/>
</dbReference>
<reference evidence="2 3" key="1">
    <citation type="submission" date="2019-12" db="EMBL/GenBank/DDBJ databases">
        <title>A genome sequence resource for the geographically widespread anthracnose pathogen Colletotrichum asianum.</title>
        <authorList>
            <person name="Meng Y."/>
        </authorList>
    </citation>
    <scope>NUCLEOTIDE SEQUENCE [LARGE SCALE GENOMIC DNA]</scope>
    <source>
        <strain evidence="2 3">ICMP 18580</strain>
    </source>
</reference>
<dbReference type="PANTHER" id="PTHR10622">
    <property type="entry name" value="HET DOMAIN-CONTAINING PROTEIN"/>
    <property type="match status" value="1"/>
</dbReference>
<feature type="domain" description="Heterokaryon incompatibility" evidence="1">
    <location>
        <begin position="21"/>
        <end position="152"/>
    </location>
</feature>